<name>A0A517SNY1_9BACT</name>
<dbReference type="Pfam" id="PF07635">
    <property type="entry name" value="PSCyt1"/>
    <property type="match status" value="1"/>
</dbReference>
<dbReference type="AlphaFoldDB" id="A0A517SNY1"/>
<dbReference type="PANTHER" id="PTHR35889">
    <property type="entry name" value="CYCLOINULO-OLIGOSACCHARIDE FRUCTANOTRANSFERASE-RELATED"/>
    <property type="match status" value="1"/>
</dbReference>
<evidence type="ECO:0000259" key="2">
    <source>
        <dbReference type="Pfam" id="PF07587"/>
    </source>
</evidence>
<proteinExistence type="predicted"/>
<feature type="domain" description="DUF1553" evidence="2">
    <location>
        <begin position="502"/>
        <end position="765"/>
    </location>
</feature>
<feature type="domain" description="DUF1549" evidence="1">
    <location>
        <begin position="180"/>
        <end position="386"/>
    </location>
</feature>
<evidence type="ECO:0000259" key="3">
    <source>
        <dbReference type="Pfam" id="PF07635"/>
    </source>
</evidence>
<dbReference type="Proteomes" id="UP000315003">
    <property type="component" value="Chromosome"/>
</dbReference>
<gene>
    <name evidence="4" type="ORF">SV7mr_03150</name>
</gene>
<dbReference type="PANTHER" id="PTHR35889:SF3">
    <property type="entry name" value="F-BOX DOMAIN-CONTAINING PROTEIN"/>
    <property type="match status" value="1"/>
</dbReference>
<protein>
    <submittedName>
        <fullName evidence="4">Planctomycete cytochrome C</fullName>
    </submittedName>
</protein>
<evidence type="ECO:0000259" key="1">
    <source>
        <dbReference type="Pfam" id="PF07583"/>
    </source>
</evidence>
<dbReference type="RefSeq" id="WP_419187958.1">
    <property type="nucleotide sequence ID" value="NZ_CP036272.1"/>
</dbReference>
<dbReference type="EMBL" id="CP036272">
    <property type="protein sequence ID" value="QDT57830.1"/>
    <property type="molecule type" value="Genomic_DNA"/>
</dbReference>
<dbReference type="InterPro" id="IPR022655">
    <property type="entry name" value="DUF1553"/>
</dbReference>
<evidence type="ECO:0000313" key="4">
    <source>
        <dbReference type="EMBL" id="QDT57830.1"/>
    </source>
</evidence>
<feature type="domain" description="Cytochrome C Planctomycete-type" evidence="3">
    <location>
        <begin position="70"/>
        <end position="125"/>
    </location>
</feature>
<keyword evidence="5" id="KW-1185">Reference proteome</keyword>
<dbReference type="Pfam" id="PF07587">
    <property type="entry name" value="PSD1"/>
    <property type="match status" value="1"/>
</dbReference>
<dbReference type="InterPro" id="IPR011429">
    <property type="entry name" value="Cyt_c_Planctomycete-type"/>
</dbReference>
<organism evidence="4 5">
    <name type="scientific">Stieleria bergensis</name>
    <dbReference type="NCBI Taxonomy" id="2528025"/>
    <lineage>
        <taxon>Bacteria</taxon>
        <taxon>Pseudomonadati</taxon>
        <taxon>Planctomycetota</taxon>
        <taxon>Planctomycetia</taxon>
        <taxon>Pirellulales</taxon>
        <taxon>Pirellulaceae</taxon>
        <taxon>Stieleria</taxon>
    </lineage>
</organism>
<accession>A0A517SNY1</accession>
<sequence>MTYLDSQYQPLPQALFSRLICRSATTPGRNWIALMISLVAIQLSGLGQPVVAETPLSFNRDVRPILSDKCFFCHGPDQNHRGADLRLDLAESAADVAFIAGSSQESEMIARILESDPELLMPPPETGKEILPGELAILRRWIDEGAKYEPYWAYATPRQVAIPAAVSVQDVHQVQPAAGPIDRLVRFQLQAEGLAPAARATRRDQLRRLSLDLTGLPANDQQVQAFAGDPSPGAYQLQVDRLLSSPAFGERLAEYWLDLVRFADTVGYHGDQTHNVAPYRDYVIDAFNDGKPLDQFSREQLAGDLLDAPTVEQQIATAYNRLLQTSHEGGVQPKEYLAIYSADRVRNFSAVWMAATVGCAQCHDHKYDPYTAQDFYALASFFADVDEQAHFKNGTNSLPTRRDPEINVLDRTDRYRLAELDRRMASLDADSPLLSALKAEREQVAKRTVRTMITKAVTPREIRLLPRGDWLDDSGDVLQPAIPTFMGDIRKSAGLSADQRPNRLHLANWLFDTQNGIGGLTARVFANRLWYQYTGRGLSPSLGDFGGQGVPPSNPELLDYLANRLIESNWDIKVVVREIVTSETYRQRVVMDADLQKLDPYNDHIASQSGHRLPAETVRDLVLSVSGMLDRTIGGTSVKPFQPAGYYRHLNFPTRRYKPDGGAMLWRRGVYTHWQRQFLHPTMKALDAPSREECTAQRARSNTPLEALALLNDPTFVVAAQSLAAHVMQDAPIQPEGNAAAIDQLFRAALARDANEIEQQALAKYWLAERTRYQGNPAAALENLKLSESLSLPWPAESTPAQRAAFSSVCRVVLNLHETLYRP</sequence>
<dbReference type="InterPro" id="IPR011444">
    <property type="entry name" value="DUF1549"/>
</dbReference>
<evidence type="ECO:0000313" key="5">
    <source>
        <dbReference type="Proteomes" id="UP000315003"/>
    </source>
</evidence>
<dbReference type="Pfam" id="PF07583">
    <property type="entry name" value="PSCyt2"/>
    <property type="match status" value="1"/>
</dbReference>
<reference evidence="4 5" key="1">
    <citation type="submission" date="2019-02" db="EMBL/GenBank/DDBJ databases">
        <title>Deep-cultivation of Planctomycetes and their phenomic and genomic characterization uncovers novel biology.</title>
        <authorList>
            <person name="Wiegand S."/>
            <person name="Jogler M."/>
            <person name="Boedeker C."/>
            <person name="Pinto D."/>
            <person name="Vollmers J."/>
            <person name="Rivas-Marin E."/>
            <person name="Kohn T."/>
            <person name="Peeters S.H."/>
            <person name="Heuer A."/>
            <person name="Rast P."/>
            <person name="Oberbeckmann S."/>
            <person name="Bunk B."/>
            <person name="Jeske O."/>
            <person name="Meyerdierks A."/>
            <person name="Storesund J.E."/>
            <person name="Kallscheuer N."/>
            <person name="Luecker S."/>
            <person name="Lage O.M."/>
            <person name="Pohl T."/>
            <person name="Merkel B.J."/>
            <person name="Hornburger P."/>
            <person name="Mueller R.-W."/>
            <person name="Bruemmer F."/>
            <person name="Labrenz M."/>
            <person name="Spormann A.M."/>
            <person name="Op den Camp H."/>
            <person name="Overmann J."/>
            <person name="Amann R."/>
            <person name="Jetten M.S.M."/>
            <person name="Mascher T."/>
            <person name="Medema M.H."/>
            <person name="Devos D.P."/>
            <person name="Kaster A.-K."/>
            <person name="Ovreas L."/>
            <person name="Rohde M."/>
            <person name="Galperin M.Y."/>
            <person name="Jogler C."/>
        </authorList>
    </citation>
    <scope>NUCLEOTIDE SEQUENCE [LARGE SCALE GENOMIC DNA]</scope>
    <source>
        <strain evidence="4 5">SV_7m_r</strain>
    </source>
</reference>